<proteinExistence type="predicted"/>
<dbReference type="Gene3D" id="3.40.50.2000">
    <property type="entry name" value="Glycogen Phosphorylase B"/>
    <property type="match status" value="2"/>
</dbReference>
<accession>A0ABZ2UGT7</accession>
<dbReference type="CDD" id="cd03801">
    <property type="entry name" value="GT4_PimA-like"/>
    <property type="match status" value="1"/>
</dbReference>
<feature type="domain" description="Glycosyltransferase subfamily 4-like N-terminal" evidence="3">
    <location>
        <begin position="18"/>
        <end position="182"/>
    </location>
</feature>
<dbReference type="EMBL" id="CP150845">
    <property type="protein sequence ID" value="WYZ20156.1"/>
    <property type="molecule type" value="Genomic_DNA"/>
</dbReference>
<keyword evidence="1 4" id="KW-0808">Transferase</keyword>
<dbReference type="EC" id="2.4.-.-" evidence="4"/>
<dbReference type="PANTHER" id="PTHR46401">
    <property type="entry name" value="GLYCOSYLTRANSFERASE WBBK-RELATED"/>
    <property type="match status" value="1"/>
</dbReference>
<keyword evidence="4" id="KW-0328">Glycosyltransferase</keyword>
<dbReference type="GO" id="GO:0016757">
    <property type="term" value="F:glycosyltransferase activity"/>
    <property type="evidence" value="ECO:0007669"/>
    <property type="project" value="UniProtKB-KW"/>
</dbReference>
<sequence length="384" mass="43643">MHICFITNEFPKEGFPHGGIGSFVKTLAVSLVKKGFQISVAGINYTPNNETEIVEGINVYRLKKSTIKGFSWYFNSKALNEKIKQLHKENPIHIIESSELGLAFLSKIKDIKYIIRLHGGHHFFAESENRKINKWKGFQEKRSFSKADAFIAVSQYVKKHTEQYLSYNNKPIAYISNPIDTDFFKPISENESDNKILFAGTVCEKKGIRQLIQAFPFVKKEIPNAVLEIYGRDWFFPDGTSYIKMLKEKELPKIEKAAEDVCFKGAISFNGIPNAYSEAAVCVFPSHMETQGLVAPEAMSMEKAVVFTKLGPGPEAVEDYKTGLLCDPYNPKDIAEKIIWFLSNKEKKEIIAKAARKFVVQKYGLNTIMDQNIVFYKSLLKSED</sequence>
<feature type="domain" description="Glycosyl transferase family 1" evidence="2">
    <location>
        <begin position="183"/>
        <end position="357"/>
    </location>
</feature>
<dbReference type="RefSeq" id="WP_406844480.1">
    <property type="nucleotide sequence ID" value="NZ_CP150845.1"/>
</dbReference>
<keyword evidence="5" id="KW-1185">Reference proteome</keyword>
<name>A0ABZ2UGT7_9FLAO</name>
<evidence type="ECO:0000259" key="3">
    <source>
        <dbReference type="Pfam" id="PF13439"/>
    </source>
</evidence>
<reference evidence="4 5" key="1">
    <citation type="submission" date="2024-03" db="EMBL/GenBank/DDBJ databases">
        <title>Flavobacterium soyae.</title>
        <authorList>
            <person name="Zheng W."/>
        </authorList>
    </citation>
    <scope>NUCLEOTIDE SEQUENCE [LARGE SCALE GENOMIC DNA]</scope>
    <source>
        <strain evidence="4 5">55</strain>
    </source>
</reference>
<dbReference type="InterPro" id="IPR028098">
    <property type="entry name" value="Glyco_trans_4-like_N"/>
</dbReference>
<evidence type="ECO:0000313" key="4">
    <source>
        <dbReference type="EMBL" id="WYZ20156.1"/>
    </source>
</evidence>
<evidence type="ECO:0000259" key="2">
    <source>
        <dbReference type="Pfam" id="PF00534"/>
    </source>
</evidence>
<evidence type="ECO:0000256" key="1">
    <source>
        <dbReference type="ARBA" id="ARBA00022679"/>
    </source>
</evidence>
<dbReference type="Proteomes" id="UP001623852">
    <property type="component" value="Chromosome"/>
</dbReference>
<dbReference type="SUPFAM" id="SSF53756">
    <property type="entry name" value="UDP-Glycosyltransferase/glycogen phosphorylase"/>
    <property type="match status" value="1"/>
</dbReference>
<organism evidence="4 5">
    <name type="scientific">Flavobacterium soyae</name>
    <dbReference type="NCBI Taxonomy" id="2903098"/>
    <lineage>
        <taxon>Bacteria</taxon>
        <taxon>Pseudomonadati</taxon>
        <taxon>Bacteroidota</taxon>
        <taxon>Flavobacteriia</taxon>
        <taxon>Flavobacteriales</taxon>
        <taxon>Flavobacteriaceae</taxon>
        <taxon>Flavobacterium</taxon>
    </lineage>
</organism>
<dbReference type="Pfam" id="PF00534">
    <property type="entry name" value="Glycos_transf_1"/>
    <property type="match status" value="1"/>
</dbReference>
<dbReference type="Pfam" id="PF13439">
    <property type="entry name" value="Glyco_transf_4"/>
    <property type="match status" value="1"/>
</dbReference>
<protein>
    <submittedName>
        <fullName evidence="4">Glycosyltransferase family 4 protein</fullName>
        <ecNumber evidence="4">2.4.-.-</ecNumber>
    </submittedName>
</protein>
<gene>
    <name evidence="4" type="ORF">AABD74_01550</name>
</gene>
<dbReference type="PANTHER" id="PTHR46401:SF2">
    <property type="entry name" value="GLYCOSYLTRANSFERASE WBBK-RELATED"/>
    <property type="match status" value="1"/>
</dbReference>
<evidence type="ECO:0000313" key="5">
    <source>
        <dbReference type="Proteomes" id="UP001623852"/>
    </source>
</evidence>
<dbReference type="InterPro" id="IPR001296">
    <property type="entry name" value="Glyco_trans_1"/>
</dbReference>